<evidence type="ECO:0000313" key="3">
    <source>
        <dbReference type="Proteomes" id="UP001189429"/>
    </source>
</evidence>
<proteinExistence type="predicted"/>
<organism evidence="2 3">
    <name type="scientific">Prorocentrum cordatum</name>
    <dbReference type="NCBI Taxonomy" id="2364126"/>
    <lineage>
        <taxon>Eukaryota</taxon>
        <taxon>Sar</taxon>
        <taxon>Alveolata</taxon>
        <taxon>Dinophyceae</taxon>
        <taxon>Prorocentrales</taxon>
        <taxon>Prorocentraceae</taxon>
        <taxon>Prorocentrum</taxon>
    </lineage>
</organism>
<reference evidence="2" key="1">
    <citation type="submission" date="2023-10" db="EMBL/GenBank/DDBJ databases">
        <authorList>
            <person name="Chen Y."/>
            <person name="Shah S."/>
            <person name="Dougan E. K."/>
            <person name="Thang M."/>
            <person name="Chan C."/>
        </authorList>
    </citation>
    <scope>NUCLEOTIDE SEQUENCE [LARGE SCALE GENOMIC DNA]</scope>
</reference>
<sequence>MNTTAFRLHHWKAVMRAGLEKYRIGRHDDGAGAAERPGAPRIHVALPAVGGDPSKATGCHNRLMMLCEMSLQTHSGAIEARESRKRKMDDRGPAGGAAPSRARMSAASGARGGAPVGAAGLGQQRAAPSEQPSSPPRGAEGPSRHASAPGASSRPRGGPARPSMAPRGGRAPGAW</sequence>
<dbReference type="Proteomes" id="UP001189429">
    <property type="component" value="Unassembled WGS sequence"/>
</dbReference>
<feature type="compositionally biased region" description="Low complexity" evidence="1">
    <location>
        <begin position="96"/>
        <end position="109"/>
    </location>
</feature>
<accession>A0ABN9XX15</accession>
<evidence type="ECO:0000256" key="1">
    <source>
        <dbReference type="SAM" id="MobiDB-lite"/>
    </source>
</evidence>
<comment type="caution">
    <text evidence="2">The sequence shown here is derived from an EMBL/GenBank/DDBJ whole genome shotgun (WGS) entry which is preliminary data.</text>
</comment>
<feature type="region of interest" description="Disordered" evidence="1">
    <location>
        <begin position="78"/>
        <end position="175"/>
    </location>
</feature>
<feature type="compositionally biased region" description="Basic and acidic residues" evidence="1">
    <location>
        <begin position="79"/>
        <end position="92"/>
    </location>
</feature>
<keyword evidence="3" id="KW-1185">Reference proteome</keyword>
<dbReference type="EMBL" id="CAUYUJ010021441">
    <property type="protein sequence ID" value="CAK0904668.1"/>
    <property type="molecule type" value="Genomic_DNA"/>
</dbReference>
<name>A0ABN9XX15_9DINO</name>
<evidence type="ECO:0000313" key="2">
    <source>
        <dbReference type="EMBL" id="CAK0904668.1"/>
    </source>
</evidence>
<protein>
    <submittedName>
        <fullName evidence="2">Uncharacterized protein</fullName>
    </submittedName>
</protein>
<gene>
    <name evidence="2" type="ORF">PCOR1329_LOCUS80621</name>
</gene>